<proteinExistence type="predicted"/>
<dbReference type="AlphaFoldDB" id="A0A815KXJ3"/>
<keyword evidence="1" id="KW-0812">Transmembrane</keyword>
<protein>
    <submittedName>
        <fullName evidence="3">Uncharacterized protein</fullName>
    </submittedName>
</protein>
<organism evidence="3 6">
    <name type="scientific">Rotaria sordida</name>
    <dbReference type="NCBI Taxonomy" id="392033"/>
    <lineage>
        <taxon>Eukaryota</taxon>
        <taxon>Metazoa</taxon>
        <taxon>Spiralia</taxon>
        <taxon>Gnathifera</taxon>
        <taxon>Rotifera</taxon>
        <taxon>Eurotatoria</taxon>
        <taxon>Bdelloidea</taxon>
        <taxon>Philodinida</taxon>
        <taxon>Philodinidae</taxon>
        <taxon>Rotaria</taxon>
    </lineage>
</organism>
<dbReference type="Proteomes" id="UP000663889">
    <property type="component" value="Unassembled WGS sequence"/>
</dbReference>
<dbReference type="EMBL" id="CAJOAX010012602">
    <property type="protein sequence ID" value="CAF4115097.1"/>
    <property type="molecule type" value="Genomic_DNA"/>
</dbReference>
<dbReference type="EMBL" id="CAJNOU010003655">
    <property type="protein sequence ID" value="CAF1402379.1"/>
    <property type="molecule type" value="Genomic_DNA"/>
</dbReference>
<accession>A0A815KXJ3</accession>
<dbReference type="EMBL" id="CAJNOO010003771">
    <property type="protein sequence ID" value="CAF1354079.1"/>
    <property type="molecule type" value="Genomic_DNA"/>
</dbReference>
<keyword evidence="1" id="KW-1133">Transmembrane helix</keyword>
<reference evidence="3" key="1">
    <citation type="submission" date="2021-02" db="EMBL/GenBank/DDBJ databases">
        <authorList>
            <person name="Nowell W R."/>
        </authorList>
    </citation>
    <scope>NUCLEOTIDE SEQUENCE</scope>
</reference>
<dbReference type="EMBL" id="CAJOBE010009100">
    <property type="protein sequence ID" value="CAF4077245.1"/>
    <property type="molecule type" value="Genomic_DNA"/>
</dbReference>
<comment type="caution">
    <text evidence="3">The sequence shown here is derived from an EMBL/GenBank/DDBJ whole genome shotgun (WGS) entry which is preliminary data.</text>
</comment>
<evidence type="ECO:0000313" key="3">
    <source>
        <dbReference type="EMBL" id="CAF1402379.1"/>
    </source>
</evidence>
<evidence type="ECO:0000313" key="5">
    <source>
        <dbReference type="EMBL" id="CAF4115097.1"/>
    </source>
</evidence>
<dbReference type="Proteomes" id="UP000663882">
    <property type="component" value="Unassembled WGS sequence"/>
</dbReference>
<evidence type="ECO:0000256" key="1">
    <source>
        <dbReference type="SAM" id="Phobius"/>
    </source>
</evidence>
<dbReference type="Proteomes" id="UP000663823">
    <property type="component" value="Unassembled WGS sequence"/>
</dbReference>
<dbReference type="Proteomes" id="UP000663874">
    <property type="component" value="Unassembled WGS sequence"/>
</dbReference>
<gene>
    <name evidence="4" type="ORF">FNK824_LOCUS30155</name>
    <name evidence="5" type="ORF">OTI717_LOCUS34665</name>
    <name evidence="2" type="ORF">RFH988_LOCUS32460</name>
    <name evidence="3" type="ORF">SEV965_LOCUS31510</name>
</gene>
<evidence type="ECO:0000313" key="4">
    <source>
        <dbReference type="EMBL" id="CAF4077245.1"/>
    </source>
</evidence>
<dbReference type="OrthoDB" id="10055943at2759"/>
<name>A0A815KXJ3_9BILA</name>
<evidence type="ECO:0000313" key="6">
    <source>
        <dbReference type="Proteomes" id="UP000663889"/>
    </source>
</evidence>
<evidence type="ECO:0000313" key="2">
    <source>
        <dbReference type="EMBL" id="CAF1354079.1"/>
    </source>
</evidence>
<sequence>MIFQTMSVIQTRINECVYEPSRLLQNFFYRKRTHFIDLNIQEESNLLNTLMYYVCSLKLMLTECQYNEYYNELIDELETNIYYLNSCQTSLISYFISRKSLRKYEFNYRLLNLLKSVELVRLLYKNIHSHKIENILQSTKKLQSKDHLSHAFFIFQLFYIVKLLNEITKDKKIENISKEKIKRNFFKEVFIFDWSRFLLSIKSMIIIGVGSIFVMIPYLAQIFENGQWILIALCMTQADSVGGALTTMKMRLFGTLLDSSTSISVNLCMVSP</sequence>
<keyword evidence="1" id="KW-0472">Membrane</keyword>
<feature type="transmembrane region" description="Helical" evidence="1">
    <location>
        <begin position="197"/>
        <end position="220"/>
    </location>
</feature>